<dbReference type="GO" id="GO:0003700">
    <property type="term" value="F:DNA-binding transcription factor activity"/>
    <property type="evidence" value="ECO:0007669"/>
    <property type="project" value="InterPro"/>
</dbReference>
<dbReference type="EMBL" id="CP152276">
    <property type="protein sequence ID" value="XAE44027.1"/>
    <property type="molecule type" value="Genomic_DNA"/>
</dbReference>
<dbReference type="EMBL" id="JABXXP010000064">
    <property type="protein sequence ID" value="NVN10691.1"/>
    <property type="molecule type" value="Genomic_DNA"/>
</dbReference>
<dbReference type="SMART" id="SM00347">
    <property type="entry name" value="HTH_MARR"/>
    <property type="match status" value="1"/>
</dbReference>
<organism evidence="2 4">
    <name type="scientific">Nguyenibacter vanlangensis</name>
    <dbReference type="NCBI Taxonomy" id="1216886"/>
    <lineage>
        <taxon>Bacteria</taxon>
        <taxon>Pseudomonadati</taxon>
        <taxon>Pseudomonadota</taxon>
        <taxon>Alphaproteobacteria</taxon>
        <taxon>Acetobacterales</taxon>
        <taxon>Acetobacteraceae</taxon>
        <taxon>Nguyenibacter</taxon>
    </lineage>
</organism>
<dbReference type="Proteomes" id="UP001449795">
    <property type="component" value="Chromosome"/>
</dbReference>
<dbReference type="PANTHER" id="PTHR33164:SF43">
    <property type="entry name" value="HTH-TYPE TRANSCRIPTIONAL REPRESSOR YETL"/>
    <property type="match status" value="1"/>
</dbReference>
<dbReference type="InterPro" id="IPR039422">
    <property type="entry name" value="MarR/SlyA-like"/>
</dbReference>
<dbReference type="AlphaFoldDB" id="A0A7Y7M6G5"/>
<keyword evidence="5" id="KW-1185">Reference proteome</keyword>
<dbReference type="Proteomes" id="UP000534870">
    <property type="component" value="Unassembled WGS sequence"/>
</dbReference>
<dbReference type="PROSITE" id="PS50995">
    <property type="entry name" value="HTH_MARR_2"/>
    <property type="match status" value="1"/>
</dbReference>
<dbReference type="Pfam" id="PF12802">
    <property type="entry name" value="MarR_2"/>
    <property type="match status" value="1"/>
</dbReference>
<dbReference type="SUPFAM" id="SSF46785">
    <property type="entry name" value="Winged helix' DNA-binding domain"/>
    <property type="match status" value="1"/>
</dbReference>
<evidence type="ECO:0000313" key="2">
    <source>
        <dbReference type="EMBL" id="NVN10691.1"/>
    </source>
</evidence>
<reference evidence="3 5" key="2">
    <citation type="submission" date="2024-04" db="EMBL/GenBank/DDBJ databases">
        <title>Complete genome sequence of Nguyenibacter vanlangesis HBCM-1154, a strain capable of nitrogen fixation, IAA production, and phosphorus solubilization isolated from sugarcane soil.</title>
        <authorList>
            <person name="MY HANH P."/>
        </authorList>
    </citation>
    <scope>NUCLEOTIDE SEQUENCE [LARGE SCALE GENOMIC DNA]</scope>
    <source>
        <strain evidence="3 5">HBCM 1154</strain>
    </source>
</reference>
<dbReference type="InterPro" id="IPR036390">
    <property type="entry name" value="WH_DNA-bd_sf"/>
</dbReference>
<sequence>MSKKRNNSLASVNDIIEMKGDHPASPLTVSRPELMVNGSDRIFREMLHRFLAFSALIQSNRDQLGRHIGLSGTQYTALISIAHMESDAIGIAQLAEHLNLSGAFVTIAVNKLAAAGLVKKLPNKNDRRRVILSVTPKARDLLAQLAEVQVPVNDTIFRSLSRDQMMELTRVMAQLISGAQASLMLMDFLNE</sequence>
<protein>
    <submittedName>
        <fullName evidence="2 3">Winged helix-turn-helix transcriptional regulator</fullName>
    </submittedName>
</protein>
<dbReference type="Gene3D" id="1.10.10.10">
    <property type="entry name" value="Winged helix-like DNA-binding domain superfamily/Winged helix DNA-binding domain"/>
    <property type="match status" value="1"/>
</dbReference>
<evidence type="ECO:0000313" key="3">
    <source>
        <dbReference type="EMBL" id="XAE44027.1"/>
    </source>
</evidence>
<gene>
    <name evidence="3" type="ORF">AAC691_06230</name>
    <name evidence="2" type="ORF">HUK84_05955</name>
</gene>
<dbReference type="RefSeq" id="WP_176639454.1">
    <property type="nucleotide sequence ID" value="NZ_CP152276.1"/>
</dbReference>
<evidence type="ECO:0000313" key="4">
    <source>
        <dbReference type="Proteomes" id="UP000534870"/>
    </source>
</evidence>
<feature type="domain" description="HTH marR-type" evidence="1">
    <location>
        <begin position="39"/>
        <end position="177"/>
    </location>
</feature>
<dbReference type="InterPro" id="IPR036388">
    <property type="entry name" value="WH-like_DNA-bd_sf"/>
</dbReference>
<dbReference type="PANTHER" id="PTHR33164">
    <property type="entry name" value="TRANSCRIPTIONAL REGULATOR, MARR FAMILY"/>
    <property type="match status" value="1"/>
</dbReference>
<evidence type="ECO:0000313" key="5">
    <source>
        <dbReference type="Proteomes" id="UP001449795"/>
    </source>
</evidence>
<reference evidence="2 4" key="1">
    <citation type="submission" date="2020-06" db="EMBL/GenBank/DDBJ databases">
        <title>Description of novel acetic acid bacteria.</title>
        <authorList>
            <person name="Sombolestani A."/>
        </authorList>
    </citation>
    <scope>NUCLEOTIDE SEQUENCE [LARGE SCALE GENOMIC DNA]</scope>
    <source>
        <strain evidence="2 4">LMG 31431</strain>
    </source>
</reference>
<accession>A0A7Y7M6G5</accession>
<dbReference type="InterPro" id="IPR000835">
    <property type="entry name" value="HTH_MarR-typ"/>
</dbReference>
<dbReference type="GO" id="GO:0006950">
    <property type="term" value="P:response to stress"/>
    <property type="evidence" value="ECO:0007669"/>
    <property type="project" value="TreeGrafter"/>
</dbReference>
<name>A0A7Y7M6G5_9PROT</name>
<evidence type="ECO:0000259" key="1">
    <source>
        <dbReference type="PROSITE" id="PS50995"/>
    </source>
</evidence>
<proteinExistence type="predicted"/>